<dbReference type="EC" id="3.5.1.88" evidence="5"/>
<dbReference type="Gene3D" id="3.90.45.10">
    <property type="entry name" value="Peptide deformylase"/>
    <property type="match status" value="1"/>
</dbReference>
<comment type="cofactor">
    <cofactor evidence="1">
        <name>pyridoxal 5'-phosphate</name>
        <dbReference type="ChEBI" id="CHEBI:597326"/>
    </cofactor>
</comment>
<comment type="caution">
    <text evidence="7">The sequence shown here is derived from an EMBL/GenBank/DDBJ whole genome shotgun (WGS) entry which is preliminary data.</text>
</comment>
<dbReference type="PRINTS" id="PR01576">
    <property type="entry name" value="PDEFORMYLASE"/>
</dbReference>
<comment type="cofactor">
    <cofactor evidence="5">
        <name>Fe(2+)</name>
        <dbReference type="ChEBI" id="CHEBI:29033"/>
    </cofactor>
    <text evidence="5">Binds 1 Fe(2+) ion.</text>
</comment>
<evidence type="ECO:0000256" key="4">
    <source>
        <dbReference type="ARBA" id="ARBA00023239"/>
    </source>
</evidence>
<dbReference type="PANTHER" id="PTHR48078">
    <property type="entry name" value="THREONINE DEHYDRATASE, MITOCHONDRIAL-RELATED"/>
    <property type="match status" value="1"/>
</dbReference>
<dbReference type="InterPro" id="IPR050147">
    <property type="entry name" value="Ser/Thr_Dehydratase"/>
</dbReference>
<dbReference type="HAMAP" id="MF_00163">
    <property type="entry name" value="Pep_deformylase"/>
    <property type="match status" value="1"/>
</dbReference>
<keyword evidence="5" id="KW-0648">Protein biosynthesis</keyword>
<comment type="catalytic activity">
    <reaction evidence="5">
        <text>N-terminal N-formyl-L-methionyl-[peptide] + H2O = N-terminal L-methionyl-[peptide] + formate</text>
        <dbReference type="Rhea" id="RHEA:24420"/>
        <dbReference type="Rhea" id="RHEA-COMP:10639"/>
        <dbReference type="Rhea" id="RHEA-COMP:10640"/>
        <dbReference type="ChEBI" id="CHEBI:15377"/>
        <dbReference type="ChEBI" id="CHEBI:15740"/>
        <dbReference type="ChEBI" id="CHEBI:49298"/>
        <dbReference type="ChEBI" id="CHEBI:64731"/>
        <dbReference type="EC" id="3.5.1.88"/>
    </reaction>
</comment>
<protein>
    <recommendedName>
        <fullName evidence="5">Peptide deformylase</fullName>
        <shortName evidence="5">PDF</shortName>
        <ecNumber evidence="5">3.5.1.88</ecNumber>
    </recommendedName>
    <alternativeName>
        <fullName evidence="5">Polypeptide deformylase</fullName>
    </alternativeName>
</protein>
<dbReference type="InterPro" id="IPR001926">
    <property type="entry name" value="TrpB-like_PALP"/>
</dbReference>
<dbReference type="PANTHER" id="PTHR48078:SF17">
    <property type="entry name" value="THREONINE DEHYDRATASE"/>
    <property type="match status" value="1"/>
</dbReference>
<keyword evidence="4" id="KW-0456">Lyase</keyword>
<name>A0ABY2SNQ1_9HYPH</name>
<feature type="binding site" evidence="5">
    <location>
        <position position="138"/>
    </location>
    <ligand>
        <name>Fe cation</name>
        <dbReference type="ChEBI" id="CHEBI:24875"/>
    </ligand>
</feature>
<accession>A0ABY2SNQ1</accession>
<organism evidence="7 8">
    <name type="scientific">Martelella alba</name>
    <dbReference type="NCBI Taxonomy" id="2590451"/>
    <lineage>
        <taxon>Bacteria</taxon>
        <taxon>Pseudomonadati</taxon>
        <taxon>Pseudomonadota</taxon>
        <taxon>Alphaproteobacteria</taxon>
        <taxon>Hyphomicrobiales</taxon>
        <taxon>Aurantimonadaceae</taxon>
        <taxon>Martelella</taxon>
    </lineage>
</organism>
<dbReference type="Pfam" id="PF00291">
    <property type="entry name" value="PALP"/>
    <property type="match status" value="1"/>
</dbReference>
<reference evidence="7 8" key="1">
    <citation type="submission" date="2019-04" db="EMBL/GenBank/DDBJ databases">
        <authorList>
            <person name="Li M."/>
            <person name="Gao C."/>
        </authorList>
    </citation>
    <scope>NUCLEOTIDE SEQUENCE [LARGE SCALE GENOMIC DNA]</scope>
    <source>
        <strain evidence="7 8">BGMRC 2031</strain>
    </source>
</reference>
<dbReference type="Gene3D" id="3.40.50.1100">
    <property type="match status" value="2"/>
</dbReference>
<evidence type="ECO:0000259" key="6">
    <source>
        <dbReference type="Pfam" id="PF00291"/>
    </source>
</evidence>
<proteinExistence type="inferred from homology"/>
<evidence type="ECO:0000256" key="1">
    <source>
        <dbReference type="ARBA" id="ARBA00001933"/>
    </source>
</evidence>
<feature type="active site" evidence="5">
    <location>
        <position position="139"/>
    </location>
</feature>
<dbReference type="Pfam" id="PF01327">
    <property type="entry name" value="Pep_deformylase"/>
    <property type="match status" value="1"/>
</dbReference>
<keyword evidence="5" id="KW-0479">Metal-binding</keyword>
<sequence>MADVLTIVTGEAPILTRPAQPVAAINADVLRHIDGLQATLCAFRERHGHGRAMAAPQAGIGLRIIVAQLGGRPIAMINPHITWRSGEMQEVWDDCLSLPSIAVKVLRHMSISLAWLDERGRERHWQHLPPDMAELFQHEIDHLDGILMTARAMDDRAIRSAGEGRRLIDGQRPVHRLSLERIGQAARILDPVFRQTPQYECPSLSARLGCRTVLKVETLNPLRCFKGRGAGFLLAQAAARGESRPLVTASAGNWGLALAYHCALQGRPLTVFTALNANPAKLDAIRYYGADIRQTGHDFDSAKAQARDYSAQTGAWFVEDGFEPNVSEGAGTIAVELLAGGDHYDAVFVPVGNGALISGMARWLKASAPDIRVIGVCPRNADAMYRSWLTRRVVSSLEAHTKADGLAVRVPVPEALEDMRGVVDDIVLANEEQIALAAHYALKYAGLILEPSGAAALAGILAYAGKIASDSRVAAILTGANLNPSLPNALHAIDDASPAPARLAQ</sequence>
<comment type="function">
    <text evidence="5">Removes the formyl group from the N-terminal Met of newly synthesized proteins. Requires at least a dipeptide for an efficient rate of reaction. N-terminal L-methionine is a prerequisite for activity but the enzyme has broad specificity at other positions.</text>
</comment>
<keyword evidence="8" id="KW-1185">Reference proteome</keyword>
<gene>
    <name evidence="5" type="primary">def</name>
    <name evidence="7" type="ORF">FCN80_09060</name>
</gene>
<evidence type="ECO:0000256" key="3">
    <source>
        <dbReference type="ARBA" id="ARBA00022898"/>
    </source>
</evidence>
<evidence type="ECO:0000313" key="7">
    <source>
        <dbReference type="EMBL" id="TKI06732.1"/>
    </source>
</evidence>
<evidence type="ECO:0000256" key="5">
    <source>
        <dbReference type="HAMAP-Rule" id="MF_00163"/>
    </source>
</evidence>
<keyword evidence="5" id="KW-0378">Hydrolase</keyword>
<dbReference type="RefSeq" id="WP_136989837.1">
    <property type="nucleotide sequence ID" value="NZ_SZPQ01000010.1"/>
</dbReference>
<dbReference type="SUPFAM" id="SSF56420">
    <property type="entry name" value="Peptide deformylase"/>
    <property type="match status" value="1"/>
</dbReference>
<comment type="similarity">
    <text evidence="2 5">Belongs to the polypeptide deformylase family.</text>
</comment>
<feature type="binding site" evidence="5">
    <location>
        <position position="142"/>
    </location>
    <ligand>
        <name>Fe cation</name>
        <dbReference type="ChEBI" id="CHEBI:24875"/>
    </ligand>
</feature>
<dbReference type="CDD" id="cd00487">
    <property type="entry name" value="Pep_deformylase"/>
    <property type="match status" value="1"/>
</dbReference>
<dbReference type="EMBL" id="SZPQ01000010">
    <property type="protein sequence ID" value="TKI06732.1"/>
    <property type="molecule type" value="Genomic_DNA"/>
</dbReference>
<evidence type="ECO:0000313" key="8">
    <source>
        <dbReference type="Proteomes" id="UP000305202"/>
    </source>
</evidence>
<dbReference type="InterPro" id="IPR023635">
    <property type="entry name" value="Peptide_deformylase"/>
</dbReference>
<keyword evidence="5" id="KW-0408">Iron</keyword>
<dbReference type="InterPro" id="IPR036821">
    <property type="entry name" value="Peptide_deformylase_sf"/>
</dbReference>
<dbReference type="Proteomes" id="UP000305202">
    <property type="component" value="Unassembled WGS sequence"/>
</dbReference>
<dbReference type="InterPro" id="IPR036052">
    <property type="entry name" value="TrpB-like_PALP_sf"/>
</dbReference>
<feature type="binding site" evidence="5">
    <location>
        <position position="95"/>
    </location>
    <ligand>
        <name>Fe cation</name>
        <dbReference type="ChEBI" id="CHEBI:24875"/>
    </ligand>
</feature>
<feature type="domain" description="Tryptophan synthase beta chain-like PALP" evidence="6">
    <location>
        <begin position="192"/>
        <end position="479"/>
    </location>
</feature>
<evidence type="ECO:0000256" key="2">
    <source>
        <dbReference type="ARBA" id="ARBA00010759"/>
    </source>
</evidence>
<dbReference type="SUPFAM" id="SSF53686">
    <property type="entry name" value="Tryptophan synthase beta subunit-like PLP-dependent enzymes"/>
    <property type="match status" value="1"/>
</dbReference>
<keyword evidence="3" id="KW-0663">Pyridoxal phosphate</keyword>